<reference evidence="2" key="1">
    <citation type="journal article" date="2016" name="Nature">
        <title>Genome evolution in the allotetraploid frog Xenopus laevis.</title>
        <authorList>
            <person name="Session A.M."/>
            <person name="Uno Y."/>
            <person name="Kwon T."/>
            <person name="Chapman J.A."/>
            <person name="Toyoda A."/>
            <person name="Takahashi S."/>
            <person name="Fukui A."/>
            <person name="Hikosaka A."/>
            <person name="Suzuki A."/>
            <person name="Kondo M."/>
            <person name="van Heeringen S.J."/>
            <person name="Quigley I."/>
            <person name="Heinz S."/>
            <person name="Ogino H."/>
            <person name="Ochi H."/>
            <person name="Hellsten U."/>
            <person name="Lyons J.B."/>
            <person name="Simakov O."/>
            <person name="Putnam N."/>
            <person name="Stites J."/>
            <person name="Kuroki Y."/>
            <person name="Tanaka T."/>
            <person name="Michiue T."/>
            <person name="Watanabe M."/>
            <person name="Bogdanovic O."/>
            <person name="Lister R."/>
            <person name="Georgiou G."/>
            <person name="Paranjpe S.S."/>
            <person name="van Kruijsbergen I."/>
            <person name="Shu S."/>
            <person name="Carlson J."/>
            <person name="Kinoshita T."/>
            <person name="Ohta Y."/>
            <person name="Mawaribuchi S."/>
            <person name="Jenkins J."/>
            <person name="Grimwood J."/>
            <person name="Schmutz J."/>
            <person name="Mitros T."/>
            <person name="Mozaffari S.V."/>
            <person name="Suzuki Y."/>
            <person name="Haramoto Y."/>
            <person name="Yamamoto T.S."/>
            <person name="Takagi C."/>
            <person name="Heald R."/>
            <person name="Miller K."/>
            <person name="Haudenschild C."/>
            <person name="Kitzman J."/>
            <person name="Nakayama T."/>
            <person name="Izutsu Y."/>
            <person name="Robert J."/>
            <person name="Fortriede J."/>
            <person name="Burns K."/>
            <person name="Lotay V."/>
            <person name="Karimi K."/>
            <person name="Yasuoka Y."/>
            <person name="Dichmann D.S."/>
            <person name="Flajnik M.F."/>
            <person name="Houston D.W."/>
            <person name="Shendure J."/>
            <person name="DuPasquier L."/>
            <person name="Vize P.D."/>
            <person name="Zorn A.M."/>
            <person name="Ito M."/>
            <person name="Marcotte E.M."/>
            <person name="Wallingford J.B."/>
            <person name="Ito Y."/>
            <person name="Asashima M."/>
            <person name="Ueno N."/>
            <person name="Matsuda Y."/>
            <person name="Veenstra G.J."/>
            <person name="Fujiyama A."/>
            <person name="Harland R.M."/>
            <person name="Taira M."/>
            <person name="Rokhsar D.S."/>
        </authorList>
    </citation>
    <scope>NUCLEOTIDE SEQUENCE [LARGE SCALE GENOMIC DNA]</scope>
    <source>
        <strain evidence="2">J</strain>
    </source>
</reference>
<evidence type="ECO:0000313" key="1">
    <source>
        <dbReference type="EMBL" id="OCT83081.1"/>
    </source>
</evidence>
<proteinExistence type="predicted"/>
<protein>
    <submittedName>
        <fullName evidence="1">Uncharacterized protein</fullName>
    </submittedName>
</protein>
<evidence type="ECO:0000313" key="2">
    <source>
        <dbReference type="Proteomes" id="UP000694892"/>
    </source>
</evidence>
<sequence length="80" mass="9113">MYHNPQPPSFPQKLDATAKRFFLQICPLSAVCDIPKQLFIWEINPWCAEVHLPNGKQAGPELCKLNEQTSAFWCVCVRPA</sequence>
<accession>A0A974D2N7</accession>
<dbReference type="AlphaFoldDB" id="A0A974D2N7"/>
<gene>
    <name evidence="1" type="ORF">XELAEV_18025621mg</name>
</gene>
<name>A0A974D2N7_XENLA</name>
<dbReference type="EMBL" id="CM004473">
    <property type="protein sequence ID" value="OCT83081.1"/>
    <property type="molecule type" value="Genomic_DNA"/>
</dbReference>
<dbReference type="Proteomes" id="UP000694892">
    <property type="component" value="Chromosome 4S"/>
</dbReference>
<organism evidence="1 2">
    <name type="scientific">Xenopus laevis</name>
    <name type="common">African clawed frog</name>
    <dbReference type="NCBI Taxonomy" id="8355"/>
    <lineage>
        <taxon>Eukaryota</taxon>
        <taxon>Metazoa</taxon>
        <taxon>Chordata</taxon>
        <taxon>Craniata</taxon>
        <taxon>Vertebrata</taxon>
        <taxon>Euteleostomi</taxon>
        <taxon>Amphibia</taxon>
        <taxon>Batrachia</taxon>
        <taxon>Anura</taxon>
        <taxon>Pipoidea</taxon>
        <taxon>Pipidae</taxon>
        <taxon>Xenopodinae</taxon>
        <taxon>Xenopus</taxon>
        <taxon>Xenopus</taxon>
    </lineage>
</organism>